<protein>
    <submittedName>
        <fullName evidence="4">Putative glycosyltransferase EpsJ</fullName>
        <ecNumber evidence="4">2.4.-.-</ecNumber>
    </submittedName>
</protein>
<dbReference type="CDD" id="cd00761">
    <property type="entry name" value="Glyco_tranf_GTA_type"/>
    <property type="match status" value="1"/>
</dbReference>
<gene>
    <name evidence="4" type="primary">epsJ</name>
    <name evidence="4" type="ORF">CPAL_01750</name>
</gene>
<proteinExistence type="predicted"/>
<dbReference type="PANTHER" id="PTHR22916">
    <property type="entry name" value="GLYCOSYLTRANSFERASE"/>
    <property type="match status" value="1"/>
</dbReference>
<dbReference type="InterPro" id="IPR001173">
    <property type="entry name" value="Glyco_trans_2-like"/>
</dbReference>
<evidence type="ECO:0000256" key="2">
    <source>
        <dbReference type="ARBA" id="ARBA00022679"/>
    </source>
</evidence>
<evidence type="ECO:0000256" key="1">
    <source>
        <dbReference type="ARBA" id="ARBA00022676"/>
    </source>
</evidence>
<dbReference type="EC" id="2.4.-.-" evidence="4"/>
<dbReference type="GO" id="GO:0016757">
    <property type="term" value="F:glycosyltransferase activity"/>
    <property type="evidence" value="ECO:0007669"/>
    <property type="project" value="UniProtKB-KW"/>
</dbReference>
<accession>A0A2T0AZ72</accession>
<sequence>MEPKISIIVPIYNVEKYINKCIDSILAQTFTDFELILVDDGSPDNCGKICDDYAKKDSRIKVIHKKNGGLSSARNAGLDIARGEYIGFIDSDDYIHEEFYETLMNLIIKYDADIAQCEFLRVYEEENTNVQNIRFHSNKTIITLNNIEALNNLYNENSVNAVVVWNKLYKKELFNEIRFPKEKIHEDEYTTYQLLFNAKRIVLTSEQMYYYLQRTNSIMGKGFNIKRLDALEAYYGQVMFYNKKKLYDLENKAKIRFESLIRINMSRVLKSSVDNSDRLFNDLIKYYKNNYDLFNNNLDVSFKKKVIMILFRYSPNYIVKLLCNLMYWKSKLV</sequence>
<evidence type="ECO:0000313" key="4">
    <source>
        <dbReference type="EMBL" id="PRR76504.1"/>
    </source>
</evidence>
<dbReference type="AlphaFoldDB" id="A0A2T0AZ72"/>
<evidence type="ECO:0000313" key="5">
    <source>
        <dbReference type="Proteomes" id="UP000239614"/>
    </source>
</evidence>
<name>A0A2T0AZ72_9CLOT</name>
<reference evidence="4 5" key="1">
    <citation type="submission" date="2018-03" db="EMBL/GenBank/DDBJ databases">
        <title>Genome sequence of Clostridium thermopalmarium DSM 5974.</title>
        <authorList>
            <person name="Poehlein A."/>
            <person name="Daniel R."/>
        </authorList>
    </citation>
    <scope>NUCLEOTIDE SEQUENCE [LARGE SCALE GENOMIC DNA]</scope>
    <source>
        <strain evidence="4 5">DSM 5974</strain>
    </source>
</reference>
<dbReference type="Pfam" id="PF00535">
    <property type="entry name" value="Glycos_transf_2"/>
    <property type="match status" value="1"/>
</dbReference>
<dbReference type="InterPro" id="IPR029044">
    <property type="entry name" value="Nucleotide-diphossugar_trans"/>
</dbReference>
<organism evidence="4 5">
    <name type="scientific">Clostridium thermopalmarium DSM 5974</name>
    <dbReference type="NCBI Taxonomy" id="1121340"/>
    <lineage>
        <taxon>Bacteria</taxon>
        <taxon>Bacillati</taxon>
        <taxon>Bacillota</taxon>
        <taxon>Clostridia</taxon>
        <taxon>Eubacteriales</taxon>
        <taxon>Clostridiaceae</taxon>
        <taxon>Clostridium</taxon>
    </lineage>
</organism>
<dbReference type="Proteomes" id="UP000239614">
    <property type="component" value="Unassembled WGS sequence"/>
</dbReference>
<dbReference type="EMBL" id="PVXN01000005">
    <property type="protein sequence ID" value="PRR76504.1"/>
    <property type="molecule type" value="Genomic_DNA"/>
</dbReference>
<keyword evidence="5" id="KW-1185">Reference proteome</keyword>
<comment type="caution">
    <text evidence="4">The sequence shown here is derived from an EMBL/GenBank/DDBJ whole genome shotgun (WGS) entry which is preliminary data.</text>
</comment>
<evidence type="ECO:0000259" key="3">
    <source>
        <dbReference type="Pfam" id="PF00535"/>
    </source>
</evidence>
<dbReference type="SUPFAM" id="SSF53448">
    <property type="entry name" value="Nucleotide-diphospho-sugar transferases"/>
    <property type="match status" value="1"/>
</dbReference>
<dbReference type="RefSeq" id="WP_106023886.1">
    <property type="nucleotide sequence ID" value="NZ_PVXN01000005.1"/>
</dbReference>
<dbReference type="PANTHER" id="PTHR22916:SF51">
    <property type="entry name" value="GLYCOSYLTRANSFERASE EPSH-RELATED"/>
    <property type="match status" value="1"/>
</dbReference>
<dbReference type="OrthoDB" id="9807674at2"/>
<dbReference type="Gene3D" id="3.90.550.10">
    <property type="entry name" value="Spore Coat Polysaccharide Biosynthesis Protein SpsA, Chain A"/>
    <property type="match status" value="1"/>
</dbReference>
<keyword evidence="1 4" id="KW-0328">Glycosyltransferase</keyword>
<feature type="domain" description="Glycosyltransferase 2-like" evidence="3">
    <location>
        <begin position="6"/>
        <end position="177"/>
    </location>
</feature>
<keyword evidence="2 4" id="KW-0808">Transferase</keyword>